<keyword evidence="2" id="KW-1185">Reference proteome</keyword>
<dbReference type="EMBL" id="OCNE01000028">
    <property type="protein sequence ID" value="SOD66940.1"/>
    <property type="molecule type" value="Genomic_DNA"/>
</dbReference>
<reference evidence="1 2" key="1">
    <citation type="submission" date="2017-09" db="EMBL/GenBank/DDBJ databases">
        <authorList>
            <person name="Ehlers B."/>
            <person name="Leendertz F.H."/>
        </authorList>
    </citation>
    <scope>NUCLEOTIDE SEQUENCE [LARGE SCALE GENOMIC DNA]</scope>
    <source>
        <strain evidence="1 2">CGMCC 4.7095</strain>
    </source>
</reference>
<protein>
    <recommendedName>
        <fullName evidence="3">HNH endonuclease</fullName>
    </recommendedName>
</protein>
<sequence>MDLGGAIPPKLGRYDLLMSCVFCGRSPVTKEHVFPQWLNQYLPPGRQQTEQARYGAGAYEVTRESLGLDFTVKKVCAPCNNGWMSKLEASSKGVLEPLIIRQDLDLISLQRQRKIALWATKTAMMADQVQQEPLLPSHQLRRMRTHRAIPGGTRVWLGSCPERNPIVTSHTVRIDLTGVSAPGAPQPVGFFCPMKIGHLCIYVYFPAVDVVIQHAREFHLSVARIWPRRSSDLPFPPPAQPQNGEAFEALADALRESLYLYTPEQAAKHGIRES</sequence>
<dbReference type="Proteomes" id="UP000219072">
    <property type="component" value="Unassembled WGS sequence"/>
</dbReference>
<name>A0A286E7S3_9ACTN</name>
<organism evidence="1 2">
    <name type="scientific">Streptomyces zhaozhouensis</name>
    <dbReference type="NCBI Taxonomy" id="1300267"/>
    <lineage>
        <taxon>Bacteria</taxon>
        <taxon>Bacillati</taxon>
        <taxon>Actinomycetota</taxon>
        <taxon>Actinomycetes</taxon>
        <taxon>Kitasatosporales</taxon>
        <taxon>Streptomycetaceae</taxon>
        <taxon>Streptomyces</taxon>
    </lineage>
</organism>
<dbReference type="RefSeq" id="WP_097233866.1">
    <property type="nucleotide sequence ID" value="NZ_OCNE01000028.1"/>
</dbReference>
<gene>
    <name evidence="1" type="ORF">SAMN06297387_1287</name>
</gene>
<evidence type="ECO:0000313" key="2">
    <source>
        <dbReference type="Proteomes" id="UP000219072"/>
    </source>
</evidence>
<dbReference type="OrthoDB" id="4578725at2"/>
<dbReference type="AlphaFoldDB" id="A0A286E7S3"/>
<evidence type="ECO:0000313" key="1">
    <source>
        <dbReference type="EMBL" id="SOD66940.1"/>
    </source>
</evidence>
<proteinExistence type="predicted"/>
<evidence type="ECO:0008006" key="3">
    <source>
        <dbReference type="Google" id="ProtNLM"/>
    </source>
</evidence>
<accession>A0A286E7S3</accession>